<evidence type="ECO:0000313" key="3">
    <source>
        <dbReference type="EMBL" id="MBI1494744.1"/>
    </source>
</evidence>
<dbReference type="GO" id="GO:0003677">
    <property type="term" value="F:DNA binding"/>
    <property type="evidence" value="ECO:0007669"/>
    <property type="project" value="InterPro"/>
</dbReference>
<dbReference type="SMART" id="SM00850">
    <property type="entry name" value="LytTR"/>
    <property type="match status" value="1"/>
</dbReference>
<dbReference type="Gene3D" id="2.40.50.1020">
    <property type="entry name" value="LytTr DNA-binding domain"/>
    <property type="match status" value="1"/>
</dbReference>
<gene>
    <name evidence="3" type="ORF">H1D41_13945</name>
</gene>
<evidence type="ECO:0000313" key="4">
    <source>
        <dbReference type="Proteomes" id="UP000640583"/>
    </source>
</evidence>
<reference evidence="3" key="1">
    <citation type="submission" date="2020-10" db="EMBL/GenBank/DDBJ databases">
        <title>Paenihalocynthiibacter styelae gen. nov., sp. nov., isolated from stalked sea squirt Styela clava.</title>
        <authorList>
            <person name="Kim Y.-O."/>
            <person name="Yoon J.-H."/>
        </authorList>
    </citation>
    <scope>NUCLEOTIDE SEQUENCE</scope>
    <source>
        <strain evidence="3">MYP1-1</strain>
    </source>
</reference>
<proteinExistence type="predicted"/>
<keyword evidence="1" id="KW-0812">Transmembrane</keyword>
<evidence type="ECO:0000256" key="1">
    <source>
        <dbReference type="SAM" id="Phobius"/>
    </source>
</evidence>
<dbReference type="InterPro" id="IPR007492">
    <property type="entry name" value="LytTR_DNA-bd_dom"/>
</dbReference>
<dbReference type="PROSITE" id="PS50930">
    <property type="entry name" value="HTH_LYTTR"/>
    <property type="match status" value="1"/>
</dbReference>
<dbReference type="Proteomes" id="UP000640583">
    <property type="component" value="Unassembled WGS sequence"/>
</dbReference>
<dbReference type="Pfam" id="PF04397">
    <property type="entry name" value="LytTR"/>
    <property type="match status" value="1"/>
</dbReference>
<dbReference type="EMBL" id="JADCKQ010000011">
    <property type="protein sequence ID" value="MBI1494744.1"/>
    <property type="molecule type" value="Genomic_DNA"/>
</dbReference>
<feature type="transmembrane region" description="Helical" evidence="1">
    <location>
        <begin position="56"/>
        <end position="77"/>
    </location>
</feature>
<dbReference type="RefSeq" id="WP_228849495.1">
    <property type="nucleotide sequence ID" value="NZ_JADCKQ010000011.1"/>
</dbReference>
<comment type="caution">
    <text evidence="3">The sequence shown here is derived from an EMBL/GenBank/DDBJ whole genome shotgun (WGS) entry which is preliminary data.</text>
</comment>
<organism evidence="3 4">
    <name type="scientific">Halocynthiibacter styelae</name>
    <dbReference type="NCBI Taxonomy" id="2761955"/>
    <lineage>
        <taxon>Bacteria</taxon>
        <taxon>Pseudomonadati</taxon>
        <taxon>Pseudomonadota</taxon>
        <taxon>Alphaproteobacteria</taxon>
        <taxon>Rhodobacterales</taxon>
        <taxon>Paracoccaceae</taxon>
        <taxon>Halocynthiibacter</taxon>
    </lineage>
</organism>
<protein>
    <submittedName>
        <fullName evidence="3">LytTR family transcriptional regulator</fullName>
    </submittedName>
</protein>
<sequence length="224" mass="25363">MAILSVTFWRKWPDRALPSLAISTLVSFCIVWIAISMLILFDVVPDYSVISYIEFARSWIFVVGFEFCLVVFVWPVYQNNLRATMTAEIPTEPLTPRPAMPELKSTDNYLVQIGDLTVDHRMLLTIQAQEHYVELSCINRSDMTRISISKAVKALEGVDGMQVHRSWWVARRAAKQLKREAGKLVLELNSGENIPVSRGRSATVRTWMKTIPHDAGAVAKKDPA</sequence>
<feature type="transmembrane region" description="Helical" evidence="1">
    <location>
        <begin position="20"/>
        <end position="44"/>
    </location>
</feature>
<keyword evidence="4" id="KW-1185">Reference proteome</keyword>
<keyword evidence="1" id="KW-1133">Transmembrane helix</keyword>
<evidence type="ECO:0000259" key="2">
    <source>
        <dbReference type="PROSITE" id="PS50930"/>
    </source>
</evidence>
<keyword evidence="1" id="KW-0472">Membrane</keyword>
<accession>A0A8J7IEG2</accession>
<name>A0A8J7IEG2_9RHOB</name>
<dbReference type="AlphaFoldDB" id="A0A8J7IEG2"/>
<feature type="domain" description="HTH LytTR-type" evidence="2">
    <location>
        <begin position="111"/>
        <end position="210"/>
    </location>
</feature>